<evidence type="ECO:0000256" key="1">
    <source>
        <dbReference type="SAM" id="Phobius"/>
    </source>
</evidence>
<proteinExistence type="predicted"/>
<evidence type="ECO:0000313" key="2">
    <source>
        <dbReference type="EMBL" id="SES17245.1"/>
    </source>
</evidence>
<dbReference type="Proteomes" id="UP000199051">
    <property type="component" value="Unassembled WGS sequence"/>
</dbReference>
<protein>
    <submittedName>
        <fullName evidence="2">ABC-2 type transport system permease protein</fullName>
    </submittedName>
</protein>
<keyword evidence="1" id="KW-0472">Membrane</keyword>
<sequence length="227" mass="23063">MNPVIALARAEVLQLLRNKTTAAMVLVLPVVFAAMFLFGPGAQDWDLAITMLLVGAQGLSVYISTTAAIAARRQDLSLKRLRAGELPDLAILAGVLSPFAVIGVAQCVLLTGVVFIAGAPVPDNPLGLVVAIVGGVAVNAAVGLLTAAFTASAEAAQITTAPFFFAGLGGAIWALTTATPWATVLPGGAIAALVGGGDVLRPLASLVVWTAVAAALGLRYTKWDPRD</sequence>
<feature type="transmembrane region" description="Helical" evidence="1">
    <location>
        <begin position="47"/>
        <end position="69"/>
    </location>
</feature>
<reference evidence="3" key="1">
    <citation type="submission" date="2016-10" db="EMBL/GenBank/DDBJ databases">
        <authorList>
            <person name="Varghese N."/>
            <person name="Submissions S."/>
        </authorList>
    </citation>
    <scope>NUCLEOTIDE SEQUENCE [LARGE SCALE GENOMIC DNA]</scope>
    <source>
        <strain evidence="3">DSM 44260</strain>
    </source>
</reference>
<keyword evidence="3" id="KW-1185">Reference proteome</keyword>
<organism evidence="2 3">
    <name type="scientific">Actinokineospora terrae</name>
    <dbReference type="NCBI Taxonomy" id="155974"/>
    <lineage>
        <taxon>Bacteria</taxon>
        <taxon>Bacillati</taxon>
        <taxon>Actinomycetota</taxon>
        <taxon>Actinomycetes</taxon>
        <taxon>Pseudonocardiales</taxon>
        <taxon>Pseudonocardiaceae</taxon>
        <taxon>Actinokineospora</taxon>
    </lineage>
</organism>
<dbReference type="RefSeq" id="WP_092780233.1">
    <property type="nucleotide sequence ID" value="NZ_FOGI01000008.1"/>
</dbReference>
<feature type="transmembrane region" description="Helical" evidence="1">
    <location>
        <begin position="203"/>
        <end position="221"/>
    </location>
</feature>
<feature type="transmembrane region" description="Helical" evidence="1">
    <location>
        <begin position="21"/>
        <end position="41"/>
    </location>
</feature>
<dbReference type="EMBL" id="FOGI01000008">
    <property type="protein sequence ID" value="SES17245.1"/>
    <property type="molecule type" value="Genomic_DNA"/>
</dbReference>
<keyword evidence="1" id="KW-1133">Transmembrane helix</keyword>
<name>A0A1H9V6A6_9PSEU</name>
<dbReference type="AlphaFoldDB" id="A0A1H9V6A6"/>
<gene>
    <name evidence="2" type="ORF">SAMN04487818_10891</name>
</gene>
<evidence type="ECO:0000313" key="3">
    <source>
        <dbReference type="Proteomes" id="UP000199051"/>
    </source>
</evidence>
<feature type="transmembrane region" description="Helical" evidence="1">
    <location>
        <begin position="89"/>
        <end position="116"/>
    </location>
</feature>
<accession>A0A1H9V6A6</accession>
<dbReference type="STRING" id="155974.SAMN04487818_10891"/>
<keyword evidence="1" id="KW-0812">Transmembrane</keyword>
<feature type="transmembrane region" description="Helical" evidence="1">
    <location>
        <begin position="128"/>
        <end position="151"/>
    </location>
</feature>
<feature type="transmembrane region" description="Helical" evidence="1">
    <location>
        <begin position="163"/>
        <end position="183"/>
    </location>
</feature>